<reference evidence="3" key="2">
    <citation type="submission" date="2022-01" db="EMBL/GenBank/DDBJ databases">
        <authorList>
            <person name="Yamashiro T."/>
            <person name="Shiraishi A."/>
            <person name="Satake H."/>
            <person name="Nakayama K."/>
        </authorList>
    </citation>
    <scope>NUCLEOTIDE SEQUENCE</scope>
</reference>
<dbReference type="Proteomes" id="UP001151760">
    <property type="component" value="Unassembled WGS sequence"/>
</dbReference>
<evidence type="ECO:0000313" key="4">
    <source>
        <dbReference type="Proteomes" id="UP001151760"/>
    </source>
</evidence>
<dbReference type="Gene3D" id="3.60.10.10">
    <property type="entry name" value="Endonuclease/exonuclease/phosphatase"/>
    <property type="match status" value="1"/>
</dbReference>
<organism evidence="3 4">
    <name type="scientific">Tanacetum coccineum</name>
    <dbReference type="NCBI Taxonomy" id="301880"/>
    <lineage>
        <taxon>Eukaryota</taxon>
        <taxon>Viridiplantae</taxon>
        <taxon>Streptophyta</taxon>
        <taxon>Embryophyta</taxon>
        <taxon>Tracheophyta</taxon>
        <taxon>Spermatophyta</taxon>
        <taxon>Magnoliopsida</taxon>
        <taxon>eudicotyledons</taxon>
        <taxon>Gunneridae</taxon>
        <taxon>Pentapetalae</taxon>
        <taxon>asterids</taxon>
        <taxon>campanulids</taxon>
        <taxon>Asterales</taxon>
        <taxon>Asteraceae</taxon>
        <taxon>Asteroideae</taxon>
        <taxon>Anthemideae</taxon>
        <taxon>Anthemidinae</taxon>
        <taxon>Tanacetum</taxon>
    </lineage>
</organism>
<dbReference type="CDD" id="cd01650">
    <property type="entry name" value="RT_nLTR_like"/>
    <property type="match status" value="1"/>
</dbReference>
<protein>
    <submittedName>
        <fullName evidence="3">RNA-directed DNA polymerase, eukaryota, reverse transcriptase zinc-binding domain protein</fullName>
    </submittedName>
</protein>
<dbReference type="SUPFAM" id="SSF56672">
    <property type="entry name" value="DNA/RNA polymerases"/>
    <property type="match status" value="1"/>
</dbReference>
<dbReference type="SUPFAM" id="SSF56219">
    <property type="entry name" value="DNase I-like"/>
    <property type="match status" value="1"/>
</dbReference>
<evidence type="ECO:0000313" key="3">
    <source>
        <dbReference type="EMBL" id="GJT94691.1"/>
    </source>
</evidence>
<dbReference type="InterPro" id="IPR000477">
    <property type="entry name" value="RT_dom"/>
</dbReference>
<keyword evidence="3" id="KW-0695">RNA-directed DNA polymerase</keyword>
<name>A0ABQ5I4Q8_9ASTR</name>
<evidence type="ECO:0000259" key="2">
    <source>
        <dbReference type="PROSITE" id="PS50878"/>
    </source>
</evidence>
<dbReference type="EMBL" id="BQNB010020320">
    <property type="protein sequence ID" value="GJT94691.1"/>
    <property type="molecule type" value="Genomic_DNA"/>
</dbReference>
<feature type="region of interest" description="Disordered" evidence="1">
    <location>
        <begin position="24"/>
        <end position="49"/>
    </location>
</feature>
<dbReference type="InterPro" id="IPR036691">
    <property type="entry name" value="Endo/exonu/phosph_ase_sf"/>
</dbReference>
<dbReference type="InterPro" id="IPR043502">
    <property type="entry name" value="DNA/RNA_pol_sf"/>
</dbReference>
<dbReference type="Pfam" id="PF00078">
    <property type="entry name" value="RVT_1"/>
    <property type="match status" value="1"/>
</dbReference>
<accession>A0ABQ5I4Q8</accession>
<dbReference type="PANTHER" id="PTHR31635:SF196">
    <property type="entry name" value="REVERSE TRANSCRIPTASE DOMAIN-CONTAINING PROTEIN-RELATED"/>
    <property type="match status" value="1"/>
</dbReference>
<keyword evidence="3" id="KW-0808">Transferase</keyword>
<sequence>MSNQKPHKQIDNLFNGYVFASSSEYNSSDSDDGDNNLNQGDASHFGEDSDHQVHVSKSFPFEDKNQNDSKHVVAVKIPHSEFTPPQCIRKKKVLWDNLNSILVENDCLSVIVGDFNEVRNPDERMGSLFCPRGANLFNNFISSSGLNDLPLGGMRFTRMNRSGTKLSKLDRILVSYHFMNQWPNAHVKTLIHGFSDHAPLLLCVASPDYGPVPFRFYNSWLLKEDFRSLLHNSWSCVLERPSSKAIIFKSKLQRLKASIKQWLHMSQASENSSVNALRDTLLAIDLKAESNNLSIQDIESKFKEDDISRPTFSSNLFKQLLIEDSLFLDLPFSSQEIKNAVWSSGGEKPLGPDDFTFKFIKKHWDVFSHDIISFVKEFESSAFIPRGCNSSFITFVPKIDDPLNLNDFRPISLIGCQYKIVAKILANRLSSVISSVVSDVQMTFIKGRQIIDGPLMVDEIISWANVAKKKVFFLKVDFEKAFDTLNWSFLEYVMDQIGFSNKWRLWIRACLGSAYTSVLINGSPTREFKLEKGLRQGDPLSPLLFILAVEALNVALLEARNNHSFRGIEVEKDKVCVSHLQFADDALIMGEWSKINVLNLSRLLTCFHLASGLKVNFNKSKLFGIGVCEVERNSLASLIGCEPSNFPCNYLGLPIGANMSRCDNWFLLLERFHKCLSSWKAKTLSFGGRLTLSKSVLGSLGIEDWKWRINKFLEGSLGGKFFSLQCLPKVTEHPDSDSGKGEFMSLMMFSKLLFSEAECNSRLIFISLMTSAWYSLRSKLKDAIRE</sequence>
<dbReference type="PANTHER" id="PTHR31635">
    <property type="entry name" value="REVERSE TRANSCRIPTASE DOMAIN-CONTAINING PROTEIN-RELATED"/>
    <property type="match status" value="1"/>
</dbReference>
<proteinExistence type="predicted"/>
<keyword evidence="3" id="KW-0548">Nucleotidyltransferase</keyword>
<dbReference type="GO" id="GO:0003964">
    <property type="term" value="F:RNA-directed DNA polymerase activity"/>
    <property type="evidence" value="ECO:0007669"/>
    <property type="project" value="UniProtKB-KW"/>
</dbReference>
<feature type="domain" description="Reverse transcriptase" evidence="2">
    <location>
        <begin position="377"/>
        <end position="655"/>
    </location>
</feature>
<keyword evidence="4" id="KW-1185">Reference proteome</keyword>
<comment type="caution">
    <text evidence="3">The sequence shown here is derived from an EMBL/GenBank/DDBJ whole genome shotgun (WGS) entry which is preliminary data.</text>
</comment>
<dbReference type="PROSITE" id="PS50878">
    <property type="entry name" value="RT_POL"/>
    <property type="match status" value="1"/>
</dbReference>
<evidence type="ECO:0000256" key="1">
    <source>
        <dbReference type="SAM" id="MobiDB-lite"/>
    </source>
</evidence>
<gene>
    <name evidence="3" type="ORF">Tco_1090209</name>
</gene>
<reference evidence="3" key="1">
    <citation type="journal article" date="2022" name="Int. J. Mol. Sci.">
        <title>Draft Genome of Tanacetum Coccineum: Genomic Comparison of Closely Related Tanacetum-Family Plants.</title>
        <authorList>
            <person name="Yamashiro T."/>
            <person name="Shiraishi A."/>
            <person name="Nakayama K."/>
            <person name="Satake H."/>
        </authorList>
    </citation>
    <scope>NUCLEOTIDE SEQUENCE</scope>
</reference>